<dbReference type="InterPro" id="IPR023346">
    <property type="entry name" value="Lysozyme-like_dom_sf"/>
</dbReference>
<feature type="region of interest" description="Disordered" evidence="1">
    <location>
        <begin position="203"/>
        <end position="247"/>
    </location>
</feature>
<dbReference type="OrthoDB" id="4629613at2"/>
<evidence type="ECO:0000259" key="3">
    <source>
        <dbReference type="Pfam" id="PF25547"/>
    </source>
</evidence>
<dbReference type="InterPro" id="IPR008258">
    <property type="entry name" value="Transglycosylase_SLT_dom_1"/>
</dbReference>
<dbReference type="Pfam" id="PF01464">
    <property type="entry name" value="SLT"/>
    <property type="match status" value="1"/>
</dbReference>
<organism evidence="4 5">
    <name type="scientific">Bailinhaonella thermotolerans</name>
    <dbReference type="NCBI Taxonomy" id="1070861"/>
    <lineage>
        <taxon>Bacteria</taxon>
        <taxon>Bacillati</taxon>
        <taxon>Actinomycetota</taxon>
        <taxon>Actinomycetes</taxon>
        <taxon>Streptosporangiales</taxon>
        <taxon>Streptosporangiaceae</taxon>
        <taxon>Bailinhaonella</taxon>
    </lineage>
</organism>
<gene>
    <name evidence="4" type="ORF">D5H75_24165</name>
</gene>
<comment type="caution">
    <text evidence="4">The sequence shown here is derived from an EMBL/GenBank/DDBJ whole genome shotgun (WGS) entry which is preliminary data.</text>
</comment>
<dbReference type="InterPro" id="IPR057746">
    <property type="entry name" value="CpnT-like_N"/>
</dbReference>
<evidence type="ECO:0000256" key="1">
    <source>
        <dbReference type="SAM" id="MobiDB-lite"/>
    </source>
</evidence>
<dbReference type="Pfam" id="PF25547">
    <property type="entry name" value="WXG100_2"/>
    <property type="match status" value="1"/>
</dbReference>
<protein>
    <submittedName>
        <fullName evidence="4">Lytic transglycosylase</fullName>
    </submittedName>
</protein>
<proteinExistence type="predicted"/>
<reference evidence="4 5" key="1">
    <citation type="submission" date="2018-09" db="EMBL/GenBank/DDBJ databases">
        <title>YIM 75507 draft genome.</title>
        <authorList>
            <person name="Tang S."/>
            <person name="Feng Y."/>
        </authorList>
    </citation>
    <scope>NUCLEOTIDE SEQUENCE [LARGE SCALE GENOMIC DNA]</scope>
    <source>
        <strain evidence="4 5">YIM 75507</strain>
    </source>
</reference>
<feature type="domain" description="Outer membrane channel protein CpnT-like N-terminal" evidence="3">
    <location>
        <begin position="34"/>
        <end position="120"/>
    </location>
</feature>
<evidence type="ECO:0000259" key="2">
    <source>
        <dbReference type="Pfam" id="PF01464"/>
    </source>
</evidence>
<dbReference type="Gene3D" id="1.10.530.10">
    <property type="match status" value="1"/>
</dbReference>
<dbReference type="Proteomes" id="UP000265768">
    <property type="component" value="Unassembled WGS sequence"/>
</dbReference>
<dbReference type="SUPFAM" id="SSF140453">
    <property type="entry name" value="EsxAB dimer-like"/>
    <property type="match status" value="1"/>
</dbReference>
<feature type="compositionally biased region" description="Low complexity" evidence="1">
    <location>
        <begin position="214"/>
        <end position="227"/>
    </location>
</feature>
<keyword evidence="5" id="KW-1185">Reference proteome</keyword>
<dbReference type="AlphaFoldDB" id="A0A3A4AVD6"/>
<dbReference type="EMBL" id="QZEY01000010">
    <property type="protein sequence ID" value="RJL30037.1"/>
    <property type="molecule type" value="Genomic_DNA"/>
</dbReference>
<sequence>MNRVSGADLLAGLPSGPAFDAAKQRLTALADKVDGDPEAVRALATRWSGAGGNATEYAGGVQRKAANVDALWAGASADAFRDHVNALASCGEALDEAVRGCAQQLRQVASALETAKSEVTAICSDLVTRVSAVDRTAKDADTRISGMIDDAAKRAEVPVGRAERAAEDAAGRIGELLGRLETRRFSRLLAAHRVDPVFAKASFDWRPVPPPSPTATTAAYSGGPSPDGSGGFGGYGPSGAPPGKMPEGRVADWIREAIEILKAHGYPVEKMNPDHIYAIIMHESSGNPHAINLTDGNAAAGTPSKGLMQTIDPTFNAYSLPGHKNIYDPVDNIIAGVRYAISRYGSVSNVPGLHGLRNGSGYEGY</sequence>
<dbReference type="RefSeq" id="WP_119928814.1">
    <property type="nucleotide sequence ID" value="NZ_QZEY01000010.1"/>
</dbReference>
<feature type="compositionally biased region" description="Gly residues" evidence="1">
    <location>
        <begin position="228"/>
        <end position="237"/>
    </location>
</feature>
<dbReference type="InterPro" id="IPR036689">
    <property type="entry name" value="ESAT-6-like_sf"/>
</dbReference>
<evidence type="ECO:0000313" key="5">
    <source>
        <dbReference type="Proteomes" id="UP000265768"/>
    </source>
</evidence>
<feature type="domain" description="Transglycosylase SLT" evidence="2">
    <location>
        <begin position="271"/>
        <end position="348"/>
    </location>
</feature>
<name>A0A3A4AVD6_9ACTN</name>
<dbReference type="Gene3D" id="1.10.287.1060">
    <property type="entry name" value="ESAT-6-like"/>
    <property type="match status" value="1"/>
</dbReference>
<dbReference type="CDD" id="cd13402">
    <property type="entry name" value="LT_TF-like"/>
    <property type="match status" value="1"/>
</dbReference>
<dbReference type="SUPFAM" id="SSF53955">
    <property type="entry name" value="Lysozyme-like"/>
    <property type="match status" value="1"/>
</dbReference>
<accession>A0A3A4AVD6</accession>
<evidence type="ECO:0000313" key="4">
    <source>
        <dbReference type="EMBL" id="RJL30037.1"/>
    </source>
</evidence>